<dbReference type="AlphaFoldDB" id="A0AAV4ZG82"/>
<gene>
    <name evidence="1" type="ORF">BHAOGJBA_0727</name>
</gene>
<keyword evidence="2" id="KW-1185">Reference proteome</keyword>
<name>A0AAV4ZG82_9HYPH</name>
<evidence type="ECO:0000313" key="2">
    <source>
        <dbReference type="Proteomes" id="UP001055247"/>
    </source>
</evidence>
<organism evidence="1 2">
    <name type="scientific">Methylobacterium hispanicum</name>
    <dbReference type="NCBI Taxonomy" id="270350"/>
    <lineage>
        <taxon>Bacteria</taxon>
        <taxon>Pseudomonadati</taxon>
        <taxon>Pseudomonadota</taxon>
        <taxon>Alphaproteobacteria</taxon>
        <taxon>Hyphomicrobiales</taxon>
        <taxon>Methylobacteriaceae</taxon>
        <taxon>Methylobacterium</taxon>
    </lineage>
</organism>
<proteinExistence type="predicted"/>
<reference evidence="1" key="2">
    <citation type="submission" date="2021-08" db="EMBL/GenBank/DDBJ databases">
        <authorList>
            <person name="Tani A."/>
            <person name="Ola A."/>
            <person name="Ogura Y."/>
            <person name="Katsura K."/>
            <person name="Hayashi T."/>
        </authorList>
    </citation>
    <scope>NUCLEOTIDE SEQUENCE</scope>
    <source>
        <strain evidence="1">DSM 16372</strain>
    </source>
</reference>
<comment type="caution">
    <text evidence="1">The sequence shown here is derived from an EMBL/GenBank/DDBJ whole genome shotgun (WGS) entry which is preliminary data.</text>
</comment>
<accession>A0AAV4ZG82</accession>
<protein>
    <submittedName>
        <fullName evidence="1">Uncharacterized protein</fullName>
    </submittedName>
</protein>
<dbReference type="Proteomes" id="UP001055247">
    <property type="component" value="Unassembled WGS sequence"/>
</dbReference>
<dbReference type="EMBL" id="BPQO01000002">
    <property type="protein sequence ID" value="GJD87227.1"/>
    <property type="molecule type" value="Genomic_DNA"/>
</dbReference>
<reference evidence="1" key="1">
    <citation type="journal article" date="2016" name="Front. Microbiol.">
        <title>Genome Sequence of the Piezophilic, Mesophilic Sulfate-Reducing Bacterium Desulfovibrio indicus J2T.</title>
        <authorList>
            <person name="Cao J."/>
            <person name="Maignien L."/>
            <person name="Shao Z."/>
            <person name="Alain K."/>
            <person name="Jebbar M."/>
        </authorList>
    </citation>
    <scope>NUCLEOTIDE SEQUENCE</scope>
    <source>
        <strain evidence="1">DSM 16372</strain>
    </source>
</reference>
<evidence type="ECO:0000313" key="1">
    <source>
        <dbReference type="EMBL" id="GJD87227.1"/>
    </source>
</evidence>
<sequence>MVSDWLHKLQLRLWQRRERAMARDLRPSGTSEGDWIGANVAASASCSGTGGQAWVPPASFNPSTCDVGSSGGGGDC</sequence>